<dbReference type="AlphaFoldDB" id="A0AAN5IE47"/>
<organism evidence="2 3">
    <name type="scientific">Pristionchus mayeri</name>
    <dbReference type="NCBI Taxonomy" id="1317129"/>
    <lineage>
        <taxon>Eukaryota</taxon>
        <taxon>Metazoa</taxon>
        <taxon>Ecdysozoa</taxon>
        <taxon>Nematoda</taxon>
        <taxon>Chromadorea</taxon>
        <taxon>Rhabditida</taxon>
        <taxon>Rhabditina</taxon>
        <taxon>Diplogasteromorpha</taxon>
        <taxon>Diplogasteroidea</taxon>
        <taxon>Neodiplogasteridae</taxon>
        <taxon>Pristionchus</taxon>
    </lineage>
</organism>
<reference evidence="3" key="1">
    <citation type="submission" date="2022-10" db="EMBL/GenBank/DDBJ databases">
        <title>Genome assembly of Pristionchus species.</title>
        <authorList>
            <person name="Yoshida K."/>
            <person name="Sommer R.J."/>
        </authorList>
    </citation>
    <scope>NUCLEOTIDE SEQUENCE [LARGE SCALE GENOMIC DNA]</scope>
    <source>
        <strain evidence="3">RS5460</strain>
    </source>
</reference>
<feature type="non-terminal residue" evidence="2">
    <location>
        <position position="166"/>
    </location>
</feature>
<proteinExistence type="predicted"/>
<evidence type="ECO:0000313" key="2">
    <source>
        <dbReference type="EMBL" id="GMR63043.1"/>
    </source>
</evidence>
<evidence type="ECO:0000313" key="3">
    <source>
        <dbReference type="Proteomes" id="UP001328107"/>
    </source>
</evidence>
<feature type="non-terminal residue" evidence="2">
    <location>
        <position position="1"/>
    </location>
</feature>
<dbReference type="EMBL" id="BTRK01000006">
    <property type="protein sequence ID" value="GMR63043.1"/>
    <property type="molecule type" value="Genomic_DNA"/>
</dbReference>
<evidence type="ECO:0000256" key="1">
    <source>
        <dbReference type="SAM" id="MobiDB-lite"/>
    </source>
</evidence>
<gene>
    <name evidence="2" type="ORF">PMAYCL1PPCAC_33238</name>
</gene>
<protein>
    <submittedName>
        <fullName evidence="2">Uncharacterized protein</fullName>
    </submittedName>
</protein>
<feature type="region of interest" description="Disordered" evidence="1">
    <location>
        <begin position="70"/>
        <end position="89"/>
    </location>
</feature>
<dbReference type="Proteomes" id="UP001328107">
    <property type="component" value="Unassembled WGS sequence"/>
</dbReference>
<keyword evidence="3" id="KW-1185">Reference proteome</keyword>
<feature type="compositionally biased region" description="Acidic residues" evidence="1">
    <location>
        <begin position="72"/>
        <end position="86"/>
    </location>
</feature>
<sequence length="166" mass="18442">NQIFTWVSVSWREAENSALSAIERYCFCWNFFSNVINCCVENGVRGLRLFLCFRSMHLLNPSAIFASSEAVKDDEDEEVDSGEEPEIGGGNSEATACCVWMALRWCCEAAICCRKRYCSSETEGKGEGKAAGRTAVGLWIGESSSLSTSLDFFSLSRSEMEKACRF</sequence>
<name>A0AAN5IE47_9BILA</name>
<comment type="caution">
    <text evidence="2">The sequence shown here is derived from an EMBL/GenBank/DDBJ whole genome shotgun (WGS) entry which is preliminary data.</text>
</comment>
<accession>A0AAN5IE47</accession>